<keyword evidence="1" id="KW-0732">Signal</keyword>
<keyword evidence="3" id="KW-1185">Reference proteome</keyword>
<dbReference type="AlphaFoldDB" id="A0AA39GPL5"/>
<reference evidence="2" key="1">
    <citation type="submission" date="2022-10" db="EMBL/GenBank/DDBJ databases">
        <title>Determination and structural analysis of whole genome sequence of Sarocladium strictum F4-1.</title>
        <authorList>
            <person name="Hu L."/>
            <person name="Jiang Y."/>
        </authorList>
    </citation>
    <scope>NUCLEOTIDE SEQUENCE</scope>
    <source>
        <strain evidence="2">F4-1</strain>
    </source>
</reference>
<feature type="signal peptide" evidence="1">
    <location>
        <begin position="1"/>
        <end position="20"/>
    </location>
</feature>
<accession>A0AA39GPL5</accession>
<evidence type="ECO:0000256" key="1">
    <source>
        <dbReference type="SAM" id="SignalP"/>
    </source>
</evidence>
<dbReference type="Proteomes" id="UP001175261">
    <property type="component" value="Unassembled WGS sequence"/>
</dbReference>
<name>A0AA39GPL5_SARSR</name>
<dbReference type="EMBL" id="JAPDFR010000001">
    <property type="protein sequence ID" value="KAK0390809.1"/>
    <property type="molecule type" value="Genomic_DNA"/>
</dbReference>
<sequence length="145" mass="15927">MKFTLVTLTTVLALSGVGEGYKWECAIGSGGNNQNLQTAVNDFDKLFGTRVLKAAPNQCYTSLCRGYYFSFCNRAGVTQTEKSGQRNQAKRKTLPHGKGSNCRIAGLDNAVNYARHVYGFGKISDMKSHQSKPVLGTHKNDLRKC</sequence>
<comment type="caution">
    <text evidence="2">The sequence shown here is derived from an EMBL/GenBank/DDBJ whole genome shotgun (WGS) entry which is preliminary data.</text>
</comment>
<proteinExistence type="predicted"/>
<evidence type="ECO:0000313" key="3">
    <source>
        <dbReference type="Proteomes" id="UP001175261"/>
    </source>
</evidence>
<evidence type="ECO:0000313" key="2">
    <source>
        <dbReference type="EMBL" id="KAK0390809.1"/>
    </source>
</evidence>
<gene>
    <name evidence="2" type="ORF">NLU13_0312</name>
</gene>
<organism evidence="2 3">
    <name type="scientific">Sarocladium strictum</name>
    <name type="common">Black bundle disease fungus</name>
    <name type="synonym">Acremonium strictum</name>
    <dbReference type="NCBI Taxonomy" id="5046"/>
    <lineage>
        <taxon>Eukaryota</taxon>
        <taxon>Fungi</taxon>
        <taxon>Dikarya</taxon>
        <taxon>Ascomycota</taxon>
        <taxon>Pezizomycotina</taxon>
        <taxon>Sordariomycetes</taxon>
        <taxon>Hypocreomycetidae</taxon>
        <taxon>Hypocreales</taxon>
        <taxon>Sarocladiaceae</taxon>
        <taxon>Sarocladium</taxon>
    </lineage>
</organism>
<protein>
    <submittedName>
        <fullName evidence="2">Uncharacterized protein</fullName>
    </submittedName>
</protein>
<feature type="chain" id="PRO_5041298347" evidence="1">
    <location>
        <begin position="21"/>
        <end position="145"/>
    </location>
</feature>